<dbReference type="Proteomes" id="UP001229346">
    <property type="component" value="Unassembled WGS sequence"/>
</dbReference>
<reference evidence="3 4" key="1">
    <citation type="submission" date="2023-07" db="EMBL/GenBank/DDBJ databases">
        <title>Sorghum-associated microbial communities from plants grown in Nebraska, USA.</title>
        <authorList>
            <person name="Schachtman D."/>
        </authorList>
    </citation>
    <scope>NUCLEOTIDE SEQUENCE [LARGE SCALE GENOMIC DNA]</scope>
    <source>
        <strain evidence="3 4">CC482</strain>
    </source>
</reference>
<gene>
    <name evidence="3" type="ORF">J2T15_006209</name>
</gene>
<proteinExistence type="predicted"/>
<protein>
    <recommendedName>
        <fullName evidence="5">Tissue inhibitor of metalloproteinase</fullName>
    </recommendedName>
</protein>
<dbReference type="PROSITE" id="PS51257">
    <property type="entry name" value="PROKAR_LIPOPROTEIN"/>
    <property type="match status" value="1"/>
</dbReference>
<dbReference type="RefSeq" id="WP_307210479.1">
    <property type="nucleotide sequence ID" value="NZ_JAUSSU010000024.1"/>
</dbReference>
<keyword evidence="1" id="KW-0472">Membrane</keyword>
<evidence type="ECO:0000313" key="3">
    <source>
        <dbReference type="EMBL" id="MDQ0116727.1"/>
    </source>
</evidence>
<feature type="signal peptide" evidence="2">
    <location>
        <begin position="1"/>
        <end position="22"/>
    </location>
</feature>
<dbReference type="SUPFAM" id="SSF50242">
    <property type="entry name" value="TIMP-like"/>
    <property type="match status" value="1"/>
</dbReference>
<evidence type="ECO:0000256" key="1">
    <source>
        <dbReference type="SAM" id="Phobius"/>
    </source>
</evidence>
<dbReference type="InterPro" id="IPR008993">
    <property type="entry name" value="TIMP-like_OB-fold"/>
</dbReference>
<organism evidence="3 4">
    <name type="scientific">Paenibacillus harenae</name>
    <dbReference type="NCBI Taxonomy" id="306543"/>
    <lineage>
        <taxon>Bacteria</taxon>
        <taxon>Bacillati</taxon>
        <taxon>Bacillota</taxon>
        <taxon>Bacilli</taxon>
        <taxon>Bacillales</taxon>
        <taxon>Paenibacillaceae</taxon>
        <taxon>Paenibacillus</taxon>
    </lineage>
</organism>
<accession>A0ABT9UBW9</accession>
<keyword evidence="1" id="KW-1133">Transmembrane helix</keyword>
<evidence type="ECO:0000313" key="4">
    <source>
        <dbReference type="Proteomes" id="UP001229346"/>
    </source>
</evidence>
<feature type="chain" id="PRO_5046864124" description="Tissue inhibitor of metalloproteinase" evidence="2">
    <location>
        <begin position="23"/>
        <end position="197"/>
    </location>
</feature>
<dbReference type="EMBL" id="JAUSSU010000024">
    <property type="protein sequence ID" value="MDQ0116727.1"/>
    <property type="molecule type" value="Genomic_DNA"/>
</dbReference>
<evidence type="ECO:0000256" key="2">
    <source>
        <dbReference type="SAM" id="SignalP"/>
    </source>
</evidence>
<evidence type="ECO:0008006" key="5">
    <source>
        <dbReference type="Google" id="ProtNLM"/>
    </source>
</evidence>
<keyword evidence="1" id="KW-0812">Transmembrane</keyword>
<comment type="caution">
    <text evidence="3">The sequence shown here is derived from an EMBL/GenBank/DDBJ whole genome shotgun (WGS) entry which is preliminary data.</text>
</comment>
<feature type="transmembrane region" description="Helical" evidence="1">
    <location>
        <begin position="163"/>
        <end position="182"/>
    </location>
</feature>
<dbReference type="Gene3D" id="2.40.50.120">
    <property type="match status" value="1"/>
</dbReference>
<sequence length="197" mass="21178">MKRMKWIWLLAVIMLVSGGLLSAPQMTYACSCVANGTVMDESARSDAVFEGTVVSMKPSGISLFQSSADAVKTTFHVNEVWKGLVTSDIAVISARSGESCGFEFKSGQRYLVYARETGKSLEVSLCSRTTPYSDAGEDIATLGKGSIPPAPTSGMNNKESSSYIIPLILLLLLIGAVSFLYARKRKRLKSGTSQRSS</sequence>
<keyword evidence="2" id="KW-0732">Signal</keyword>
<name>A0ABT9UBW9_PAEHA</name>
<keyword evidence="4" id="KW-1185">Reference proteome</keyword>